<dbReference type="EMBL" id="CAWUFR010000098">
    <property type="protein sequence ID" value="CAK6966909.1"/>
    <property type="molecule type" value="Genomic_DNA"/>
</dbReference>
<feature type="region of interest" description="Disordered" evidence="1">
    <location>
        <begin position="98"/>
        <end position="145"/>
    </location>
</feature>
<feature type="compositionally biased region" description="Basic and acidic residues" evidence="1">
    <location>
        <begin position="98"/>
        <end position="109"/>
    </location>
</feature>
<comment type="caution">
    <text evidence="2">The sequence shown here is derived from an EMBL/GenBank/DDBJ whole genome shotgun (WGS) entry which is preliminary data.</text>
</comment>
<sequence length="251" mass="27500">MIQCIQEDQNLVRQPAEDEHSQNNKYKVCCFPFRTPSATFSHLLAALDDFGDVVATERYNRNRDEEANYADSHVVAQSPAIMGIFKVACVNAQMREKLHRAEEDSREAEQDPSNPDTGANPTCPECSSLPPLGQGSGEGQVSVHAHKCKKQHTTIIIHPNDNVDELAHGLPKCPVELVDNGRHPEWQAGNHEEISYCQVAQVNVGHGAAPLLETEHAKHKGVADHPKKANDGHVSRLHGVNPVPCIGVVTN</sequence>
<proteinExistence type="predicted"/>
<dbReference type="Proteomes" id="UP001314229">
    <property type="component" value="Unassembled WGS sequence"/>
</dbReference>
<evidence type="ECO:0000313" key="3">
    <source>
        <dbReference type="Proteomes" id="UP001314229"/>
    </source>
</evidence>
<reference evidence="2 3" key="1">
    <citation type="submission" date="2024-01" db="EMBL/GenBank/DDBJ databases">
        <authorList>
            <person name="Alioto T."/>
            <person name="Alioto T."/>
            <person name="Gomez Garrido J."/>
        </authorList>
    </citation>
    <scope>NUCLEOTIDE SEQUENCE [LARGE SCALE GENOMIC DNA]</scope>
</reference>
<accession>A0AAV1P4Z8</accession>
<organism evidence="2 3">
    <name type="scientific">Scomber scombrus</name>
    <name type="common">Atlantic mackerel</name>
    <name type="synonym">Scomber vernalis</name>
    <dbReference type="NCBI Taxonomy" id="13677"/>
    <lineage>
        <taxon>Eukaryota</taxon>
        <taxon>Metazoa</taxon>
        <taxon>Chordata</taxon>
        <taxon>Craniata</taxon>
        <taxon>Vertebrata</taxon>
        <taxon>Euteleostomi</taxon>
        <taxon>Actinopterygii</taxon>
        <taxon>Neopterygii</taxon>
        <taxon>Teleostei</taxon>
        <taxon>Neoteleostei</taxon>
        <taxon>Acanthomorphata</taxon>
        <taxon>Pelagiaria</taxon>
        <taxon>Scombriformes</taxon>
        <taxon>Scombridae</taxon>
        <taxon>Scomber</taxon>
    </lineage>
</organism>
<evidence type="ECO:0000256" key="1">
    <source>
        <dbReference type="SAM" id="MobiDB-lite"/>
    </source>
</evidence>
<name>A0AAV1P4Z8_SCOSC</name>
<protein>
    <submittedName>
        <fullName evidence="2">Uncharacterized protein</fullName>
    </submittedName>
</protein>
<dbReference type="AlphaFoldDB" id="A0AAV1P4Z8"/>
<evidence type="ECO:0000313" key="2">
    <source>
        <dbReference type="EMBL" id="CAK6966909.1"/>
    </source>
</evidence>
<keyword evidence="3" id="KW-1185">Reference proteome</keyword>
<feature type="compositionally biased region" description="Polar residues" evidence="1">
    <location>
        <begin position="111"/>
        <end position="120"/>
    </location>
</feature>
<gene>
    <name evidence="2" type="ORF">FSCOSCO3_A007716</name>
</gene>